<dbReference type="PROSITE" id="PS50240">
    <property type="entry name" value="TRYPSIN_DOM"/>
    <property type="match status" value="1"/>
</dbReference>
<evidence type="ECO:0000256" key="2">
    <source>
        <dbReference type="ARBA" id="ARBA00022525"/>
    </source>
</evidence>
<dbReference type="InterPro" id="IPR018114">
    <property type="entry name" value="TRYPSIN_HIS"/>
</dbReference>
<dbReference type="Gene3D" id="2.40.10.10">
    <property type="entry name" value="Trypsin-like serine proteases"/>
    <property type="match status" value="2"/>
</dbReference>
<comment type="caution">
    <text evidence="8">The sequence shown here is derived from an EMBL/GenBank/DDBJ whole genome shotgun (WGS) entry which is preliminary data.</text>
</comment>
<proteinExistence type="predicted"/>
<feature type="domain" description="Peptidase S1" evidence="7">
    <location>
        <begin position="17"/>
        <end position="169"/>
    </location>
</feature>
<keyword evidence="3" id="KW-0732">Signal</keyword>
<dbReference type="GO" id="GO:0005576">
    <property type="term" value="C:extracellular region"/>
    <property type="evidence" value="ECO:0007669"/>
    <property type="project" value="UniProtKB-SubCell"/>
</dbReference>
<evidence type="ECO:0000256" key="3">
    <source>
        <dbReference type="ARBA" id="ARBA00022729"/>
    </source>
</evidence>
<dbReference type="GO" id="GO:0004252">
    <property type="term" value="F:serine-type endopeptidase activity"/>
    <property type="evidence" value="ECO:0007669"/>
    <property type="project" value="InterPro"/>
</dbReference>
<dbReference type="InterPro" id="IPR001254">
    <property type="entry name" value="Trypsin_dom"/>
</dbReference>
<dbReference type="GO" id="GO:0006508">
    <property type="term" value="P:proteolysis"/>
    <property type="evidence" value="ECO:0007669"/>
    <property type="project" value="UniProtKB-KW"/>
</dbReference>
<evidence type="ECO:0000313" key="9">
    <source>
        <dbReference type="Proteomes" id="UP001054837"/>
    </source>
</evidence>
<dbReference type="AlphaFoldDB" id="A0AAV4RSS1"/>
<accession>A0AAV4RSS1</accession>
<dbReference type="PANTHER" id="PTHR24252:SF7">
    <property type="entry name" value="HYALIN"/>
    <property type="match status" value="1"/>
</dbReference>
<keyword evidence="6" id="KW-0645">Protease</keyword>
<evidence type="ECO:0000259" key="7">
    <source>
        <dbReference type="PROSITE" id="PS50240"/>
    </source>
</evidence>
<keyword evidence="5" id="KW-0325">Glycoprotein</keyword>
<dbReference type="Proteomes" id="UP001054837">
    <property type="component" value="Unassembled WGS sequence"/>
</dbReference>
<dbReference type="PANTHER" id="PTHR24252">
    <property type="entry name" value="ACROSIN-RELATED"/>
    <property type="match status" value="1"/>
</dbReference>
<comment type="subcellular location">
    <subcellularLocation>
        <location evidence="1">Secreted</location>
    </subcellularLocation>
</comment>
<dbReference type="CDD" id="cd00190">
    <property type="entry name" value="Tryp_SPc"/>
    <property type="match status" value="1"/>
</dbReference>
<gene>
    <name evidence="8" type="primary">TMPRSS15</name>
    <name evidence="8" type="ORF">CDAR_229181</name>
</gene>
<keyword evidence="4" id="KW-1015">Disulfide bond</keyword>
<dbReference type="PROSITE" id="PS00134">
    <property type="entry name" value="TRYPSIN_HIS"/>
    <property type="match status" value="1"/>
</dbReference>
<dbReference type="Pfam" id="PF00089">
    <property type="entry name" value="Trypsin"/>
    <property type="match status" value="1"/>
</dbReference>
<name>A0AAV4RSS1_9ARAC</name>
<evidence type="ECO:0000256" key="6">
    <source>
        <dbReference type="RuleBase" id="RU363034"/>
    </source>
</evidence>
<dbReference type="EMBL" id="BPLQ01006741">
    <property type="protein sequence ID" value="GIY24780.1"/>
    <property type="molecule type" value="Genomic_DNA"/>
</dbReference>
<keyword evidence="9" id="KW-1185">Reference proteome</keyword>
<sequence>MQGCGRGQYVPPVKVEFVGGSDSTYSWPWMAAIFVGNSEKQLCGGTVIDERHILTAAHCFDGIGLNPHDYFVGIGDIYLTPTSGRSANKLQIASGIPVVGNRDCNEMYLKISNAAFPNGITDDLICAGLEEGGLDACQGDSGGPLLYQFNDGQWALVGIVSFGHKCGEP</sequence>
<dbReference type="InterPro" id="IPR043504">
    <property type="entry name" value="Peptidase_S1_PA_chymotrypsin"/>
</dbReference>
<keyword evidence="6" id="KW-0720">Serine protease</keyword>
<dbReference type="SMART" id="SM00020">
    <property type="entry name" value="Tryp_SPc"/>
    <property type="match status" value="1"/>
</dbReference>
<reference evidence="8 9" key="1">
    <citation type="submission" date="2021-06" db="EMBL/GenBank/DDBJ databases">
        <title>Caerostris darwini draft genome.</title>
        <authorList>
            <person name="Kono N."/>
            <person name="Arakawa K."/>
        </authorList>
    </citation>
    <scope>NUCLEOTIDE SEQUENCE [LARGE SCALE GENOMIC DNA]</scope>
</reference>
<evidence type="ECO:0000256" key="5">
    <source>
        <dbReference type="ARBA" id="ARBA00023180"/>
    </source>
</evidence>
<dbReference type="PROSITE" id="PS00135">
    <property type="entry name" value="TRYPSIN_SER"/>
    <property type="match status" value="1"/>
</dbReference>
<dbReference type="SUPFAM" id="SSF50494">
    <property type="entry name" value="Trypsin-like serine proteases"/>
    <property type="match status" value="1"/>
</dbReference>
<evidence type="ECO:0000256" key="4">
    <source>
        <dbReference type="ARBA" id="ARBA00023157"/>
    </source>
</evidence>
<keyword evidence="6" id="KW-0378">Hydrolase</keyword>
<evidence type="ECO:0000313" key="8">
    <source>
        <dbReference type="EMBL" id="GIY24780.1"/>
    </source>
</evidence>
<evidence type="ECO:0000256" key="1">
    <source>
        <dbReference type="ARBA" id="ARBA00004613"/>
    </source>
</evidence>
<dbReference type="InterPro" id="IPR033116">
    <property type="entry name" value="TRYPSIN_SER"/>
</dbReference>
<organism evidence="8 9">
    <name type="scientific">Caerostris darwini</name>
    <dbReference type="NCBI Taxonomy" id="1538125"/>
    <lineage>
        <taxon>Eukaryota</taxon>
        <taxon>Metazoa</taxon>
        <taxon>Ecdysozoa</taxon>
        <taxon>Arthropoda</taxon>
        <taxon>Chelicerata</taxon>
        <taxon>Arachnida</taxon>
        <taxon>Araneae</taxon>
        <taxon>Araneomorphae</taxon>
        <taxon>Entelegynae</taxon>
        <taxon>Araneoidea</taxon>
        <taxon>Araneidae</taxon>
        <taxon>Caerostris</taxon>
    </lineage>
</organism>
<dbReference type="FunFam" id="2.40.10.10:FF:000054">
    <property type="entry name" value="Complement C1r subcomponent"/>
    <property type="match status" value="1"/>
</dbReference>
<keyword evidence="2" id="KW-0964">Secreted</keyword>
<feature type="non-terminal residue" evidence="8">
    <location>
        <position position="169"/>
    </location>
</feature>
<dbReference type="InterPro" id="IPR009003">
    <property type="entry name" value="Peptidase_S1_PA"/>
</dbReference>
<protein>
    <submittedName>
        <fullName evidence="8">Enteropeptidase</fullName>
    </submittedName>
</protein>